<dbReference type="SUPFAM" id="SSF54211">
    <property type="entry name" value="Ribosomal protein S5 domain 2-like"/>
    <property type="match status" value="1"/>
</dbReference>
<comment type="subcellular location">
    <subcellularLocation>
        <location evidence="1">Cytoplasm</location>
    </subcellularLocation>
</comment>
<dbReference type="PRINTS" id="PR00775">
    <property type="entry name" value="HEATSHOCK90"/>
</dbReference>
<dbReference type="InterPro" id="IPR020575">
    <property type="entry name" value="Hsp90_N"/>
</dbReference>
<dbReference type="EMBL" id="BLKM01007580">
    <property type="protein sequence ID" value="GFG31031.1"/>
    <property type="molecule type" value="Genomic_DNA"/>
</dbReference>
<feature type="binding site" evidence="9">
    <location>
        <begin position="129"/>
        <end position="134"/>
    </location>
    <ligand>
        <name>ATP</name>
        <dbReference type="ChEBI" id="CHEBI:30616"/>
    </ligand>
</feature>
<dbReference type="Gene3D" id="3.30.230.80">
    <property type="match status" value="1"/>
</dbReference>
<feature type="binding site" evidence="9">
    <location>
        <position position="89"/>
    </location>
    <ligand>
        <name>ATP</name>
        <dbReference type="ChEBI" id="CHEBI:30616"/>
    </ligand>
</feature>
<evidence type="ECO:0000256" key="8">
    <source>
        <dbReference type="ARBA" id="ARBA00023186"/>
    </source>
</evidence>
<keyword evidence="5 9" id="KW-0547">Nucleotide-binding</keyword>
<dbReference type="PIRSF" id="PIRSF002583">
    <property type="entry name" value="Hsp90"/>
    <property type="match status" value="1"/>
</dbReference>
<evidence type="ECO:0000256" key="7">
    <source>
        <dbReference type="ARBA" id="ARBA00023016"/>
    </source>
</evidence>
<feature type="binding site" evidence="9">
    <location>
        <position position="180"/>
    </location>
    <ligand>
        <name>ATP</name>
        <dbReference type="ChEBI" id="CHEBI:30616"/>
    </ligand>
</feature>
<dbReference type="GO" id="GO:0005737">
    <property type="term" value="C:cytoplasm"/>
    <property type="evidence" value="ECO:0007669"/>
    <property type="project" value="UniProtKB-SubCell"/>
</dbReference>
<dbReference type="PROSITE" id="PS00298">
    <property type="entry name" value="HSP90"/>
    <property type="match status" value="1"/>
</dbReference>
<dbReference type="InterPro" id="IPR003594">
    <property type="entry name" value="HATPase_dom"/>
</dbReference>
<dbReference type="GO" id="GO:0016887">
    <property type="term" value="F:ATP hydrolysis activity"/>
    <property type="evidence" value="ECO:0007669"/>
    <property type="project" value="InterPro"/>
</dbReference>
<dbReference type="SMART" id="SM00387">
    <property type="entry name" value="HATPase_c"/>
    <property type="match status" value="1"/>
</dbReference>
<dbReference type="NCBIfam" id="NF003555">
    <property type="entry name" value="PRK05218.1"/>
    <property type="match status" value="1"/>
</dbReference>
<keyword evidence="8" id="KW-0143">Chaperone</keyword>
<dbReference type="GO" id="GO:0051082">
    <property type="term" value="F:unfolded protein binding"/>
    <property type="evidence" value="ECO:0007669"/>
    <property type="project" value="InterPro"/>
</dbReference>
<feature type="binding site" evidence="9">
    <location>
        <position position="94"/>
    </location>
    <ligand>
        <name>ATP</name>
        <dbReference type="ChEBI" id="CHEBI:30616"/>
    </ligand>
</feature>
<dbReference type="InterPro" id="IPR019805">
    <property type="entry name" value="Heat_shock_protein_90_CS"/>
</dbReference>
<dbReference type="SUPFAM" id="SSF55874">
    <property type="entry name" value="ATPase domain of HSP90 chaperone/DNA topoisomerase II/histidine kinase"/>
    <property type="match status" value="1"/>
</dbReference>
<evidence type="ECO:0000256" key="1">
    <source>
        <dbReference type="ARBA" id="ARBA00004496"/>
    </source>
</evidence>
<feature type="region of interest" description="Disordered" evidence="10">
    <location>
        <begin position="222"/>
        <end position="281"/>
    </location>
</feature>
<keyword evidence="13" id="KW-1185">Reference proteome</keyword>
<evidence type="ECO:0000256" key="6">
    <source>
        <dbReference type="ARBA" id="ARBA00022840"/>
    </source>
</evidence>
<organism evidence="12 13">
    <name type="scientific">Coptotermes formosanus</name>
    <name type="common">Formosan subterranean termite</name>
    <dbReference type="NCBI Taxonomy" id="36987"/>
    <lineage>
        <taxon>Eukaryota</taxon>
        <taxon>Metazoa</taxon>
        <taxon>Ecdysozoa</taxon>
        <taxon>Arthropoda</taxon>
        <taxon>Hexapoda</taxon>
        <taxon>Insecta</taxon>
        <taxon>Pterygota</taxon>
        <taxon>Neoptera</taxon>
        <taxon>Polyneoptera</taxon>
        <taxon>Dictyoptera</taxon>
        <taxon>Blattodea</taxon>
        <taxon>Blattoidea</taxon>
        <taxon>Termitoidae</taxon>
        <taxon>Rhinotermitidae</taxon>
        <taxon>Coptotermes</taxon>
    </lineage>
</organism>
<evidence type="ECO:0000256" key="3">
    <source>
        <dbReference type="ARBA" id="ARBA00021845"/>
    </source>
</evidence>
<dbReference type="InParanoid" id="A0A6L2PET0"/>
<dbReference type="InterPro" id="IPR020568">
    <property type="entry name" value="Ribosomal_Su5_D2-typ_SF"/>
</dbReference>
<dbReference type="FunFam" id="3.40.50.11260:FF:000001">
    <property type="entry name" value="Heat shock protein 90 alpha"/>
    <property type="match status" value="1"/>
</dbReference>
<dbReference type="Gene3D" id="3.30.565.10">
    <property type="entry name" value="Histidine kinase-like ATPase, C-terminal domain"/>
    <property type="match status" value="1"/>
</dbReference>
<dbReference type="GO" id="GO:0101031">
    <property type="term" value="C:protein folding chaperone complex"/>
    <property type="evidence" value="ECO:0007669"/>
    <property type="project" value="UniProtKB-ARBA"/>
</dbReference>
<keyword evidence="7" id="KW-0346">Stress response</keyword>
<accession>A0A6L2PET0</accession>
<dbReference type="Pfam" id="PF13589">
    <property type="entry name" value="HATPase_c_3"/>
    <property type="match status" value="1"/>
</dbReference>
<dbReference type="FunCoup" id="A0A6L2PET0">
    <property type="interactions" value="1176"/>
</dbReference>
<evidence type="ECO:0000256" key="5">
    <source>
        <dbReference type="ARBA" id="ARBA00022741"/>
    </source>
</evidence>
<evidence type="ECO:0000256" key="2">
    <source>
        <dbReference type="ARBA" id="ARBA00008239"/>
    </source>
</evidence>
<dbReference type="GO" id="GO:0140662">
    <property type="term" value="F:ATP-dependent protein folding chaperone"/>
    <property type="evidence" value="ECO:0007669"/>
    <property type="project" value="InterPro"/>
</dbReference>
<dbReference type="AlphaFoldDB" id="A0A6L2PET0"/>
<dbReference type="PANTHER" id="PTHR11528">
    <property type="entry name" value="HEAT SHOCK PROTEIN 90 FAMILY MEMBER"/>
    <property type="match status" value="1"/>
</dbReference>
<dbReference type="FunFam" id="3.30.230.80:FF:000001">
    <property type="entry name" value="Heat shock protein 90 alpha"/>
    <property type="match status" value="1"/>
</dbReference>
<sequence length="729" mass="83810">MPEDVQMQDAGEVETFAFQAEIAQLMSLIINTFYSNKEIFLRELISNSSDALDKIRYESLTDPSKLESGQELYIKIVPNKNDRTLTIIDTGIGMTKADLVNNLGTIAKSGTKAFMEALQAGADISMIGQFGVGFYSAYLVADKVTVTSKHNDDEQYLWESSAGGSFTIRPDPGEPLGRGTKIVLHIKEDQTEFLEERKIKEVVKKHSQFIGYPIKLLVEKERDKELSDDEAEEEKEKKEGEDEGETDESKPKIEDVGEDEDEEKEDKDKKKKKRTVKEKYTEDEELNKTKPIWTRNPDDISQEEYGEFYKSLTNDWEDHLAVKHFSVEGQLEFRALLFVPRRAPFDLFENKKRKNNIKLYVRRVFIMDNCEDLIPEYLNFIKGVVDSEDLPLNISREMLQQNKILKVIRKNLVKKCLELFEELAEDTENYKKFYEQFSKNLKLGIHEDSSNRKKISELLRYSTSASGDEACTLKDYVARMKANQKHIYYITGESKDQVANSSFVERVKKRGFEVVYMVEPIDEYVVQQMKEYDGKQLVSVTKEGLELPEDEDDKKKREEDKAKFEPLCKVMKDILDKKVEKVVVSNRLVESPCCIVTSQYGWTANMERIMKAQALRDTSTMGYMTAKKHLEINPDHPVMETLRQKADADKHDKAVKDLVMLLYETALLSSGFTLEDPQVHAARIYRMIKLGLGIDEEESQLVEEIAADTEMPTLEGEGGEDASRMEEVD</sequence>
<feature type="domain" description="Histidine kinase/HSP90-like ATPase" evidence="11">
    <location>
        <begin position="36"/>
        <end position="190"/>
    </location>
</feature>
<dbReference type="Pfam" id="PF00183">
    <property type="entry name" value="HSP90"/>
    <property type="match status" value="1"/>
</dbReference>
<feature type="binding site" evidence="9">
    <location>
        <position position="47"/>
    </location>
    <ligand>
        <name>ATP</name>
        <dbReference type="ChEBI" id="CHEBI:30616"/>
    </ligand>
</feature>
<protein>
    <recommendedName>
        <fullName evidence="3">Heat shock protein 83</fullName>
    </recommendedName>
</protein>
<dbReference type="HAMAP" id="MF_00505">
    <property type="entry name" value="HSP90"/>
    <property type="match status" value="1"/>
</dbReference>
<dbReference type="InterPro" id="IPR036890">
    <property type="entry name" value="HATPase_C_sf"/>
</dbReference>
<keyword evidence="6 9" id="KW-0067">ATP-binding</keyword>
<feature type="binding site" evidence="9">
    <location>
        <position position="43"/>
    </location>
    <ligand>
        <name>ATP</name>
        <dbReference type="ChEBI" id="CHEBI:30616"/>
    </ligand>
</feature>
<reference evidence="13" key="1">
    <citation type="submission" date="2020-01" db="EMBL/GenBank/DDBJ databases">
        <title>Draft genome sequence of the Termite Coptotermes fromosanus.</title>
        <authorList>
            <person name="Itakura S."/>
            <person name="Yosikawa Y."/>
            <person name="Umezawa K."/>
        </authorList>
    </citation>
    <scope>NUCLEOTIDE SEQUENCE [LARGE SCALE GENOMIC DNA]</scope>
</reference>
<comment type="caution">
    <text evidence="12">The sequence shown here is derived from an EMBL/GenBank/DDBJ whole genome shotgun (WGS) entry which is preliminary data.</text>
</comment>
<gene>
    <name evidence="12" type="ORF">Cfor_04405</name>
</gene>
<dbReference type="CDD" id="cd16927">
    <property type="entry name" value="HATPase_Hsp90-like"/>
    <property type="match status" value="1"/>
</dbReference>
<dbReference type="GO" id="GO:0005524">
    <property type="term" value="F:ATP binding"/>
    <property type="evidence" value="ECO:0007669"/>
    <property type="project" value="UniProtKB-KW"/>
</dbReference>
<keyword evidence="4" id="KW-0963">Cytoplasm</keyword>
<evidence type="ECO:0000256" key="10">
    <source>
        <dbReference type="SAM" id="MobiDB-lite"/>
    </source>
</evidence>
<evidence type="ECO:0000259" key="11">
    <source>
        <dbReference type="SMART" id="SM00387"/>
    </source>
</evidence>
<evidence type="ECO:0000313" key="13">
    <source>
        <dbReference type="Proteomes" id="UP000502823"/>
    </source>
</evidence>
<dbReference type="FunFam" id="3.30.565.10:FF:000001">
    <property type="entry name" value="Heat shock protein HSP 90-alpha"/>
    <property type="match status" value="1"/>
</dbReference>
<dbReference type="Gene3D" id="1.20.120.790">
    <property type="entry name" value="Heat shock protein 90, C-terminal domain"/>
    <property type="match status" value="1"/>
</dbReference>
<comment type="similarity">
    <text evidence="2">Belongs to the heat shock protein 90 family.</text>
</comment>
<dbReference type="Proteomes" id="UP000502823">
    <property type="component" value="Unassembled WGS sequence"/>
</dbReference>
<feature type="region of interest" description="Disordered" evidence="10">
    <location>
        <begin position="708"/>
        <end position="729"/>
    </location>
</feature>
<evidence type="ECO:0000256" key="4">
    <source>
        <dbReference type="ARBA" id="ARBA00022490"/>
    </source>
</evidence>
<dbReference type="Gene3D" id="3.40.50.11260">
    <property type="match status" value="1"/>
</dbReference>
<evidence type="ECO:0000313" key="12">
    <source>
        <dbReference type="EMBL" id="GFG31031.1"/>
    </source>
</evidence>
<dbReference type="InterPro" id="IPR037196">
    <property type="entry name" value="HSP90_C"/>
</dbReference>
<dbReference type="FunFam" id="1.20.120.790:FF:000001">
    <property type="entry name" value="Heat shock protein 90 alpha"/>
    <property type="match status" value="1"/>
</dbReference>
<dbReference type="InterPro" id="IPR001404">
    <property type="entry name" value="Hsp90_fam"/>
</dbReference>
<feature type="binding site" evidence="9">
    <location>
        <begin position="109"/>
        <end position="110"/>
    </location>
    <ligand>
        <name>ATP</name>
        <dbReference type="ChEBI" id="CHEBI:30616"/>
    </ligand>
</feature>
<feature type="compositionally biased region" description="Acidic residues" evidence="10">
    <location>
        <begin position="256"/>
        <end position="265"/>
    </location>
</feature>
<name>A0A6L2PET0_COPFO</name>
<dbReference type="OrthoDB" id="5426351at2759"/>
<evidence type="ECO:0000256" key="9">
    <source>
        <dbReference type="PIRSR" id="PIRSR002583-1"/>
    </source>
</evidence>
<feature type="binding site" evidence="9">
    <location>
        <position position="102"/>
    </location>
    <ligand>
        <name>ATP</name>
        <dbReference type="ChEBI" id="CHEBI:30616"/>
    </ligand>
</feature>
<dbReference type="SUPFAM" id="SSF110942">
    <property type="entry name" value="HSP90 C-terminal domain"/>
    <property type="match status" value="1"/>
</dbReference>
<feature type="binding site" evidence="9">
    <location>
        <position position="396"/>
    </location>
    <ligand>
        <name>ATP</name>
        <dbReference type="ChEBI" id="CHEBI:30616"/>
    </ligand>
</feature>
<proteinExistence type="inferred from homology"/>
<feature type="binding site" evidence="9">
    <location>
        <position position="108"/>
    </location>
    <ligand>
        <name>ATP</name>
        <dbReference type="ChEBI" id="CHEBI:30616"/>
    </ligand>
</feature>